<dbReference type="AlphaFoldDB" id="A0A9P3URP6"/>
<dbReference type="OrthoDB" id="2796521at2759"/>
<proteinExistence type="predicted"/>
<organism evidence="1 2">
    <name type="scientific">Lyophyllum shimeji</name>
    <name type="common">Hon-shimeji</name>
    <name type="synonym">Tricholoma shimeji</name>
    <dbReference type="NCBI Taxonomy" id="47721"/>
    <lineage>
        <taxon>Eukaryota</taxon>
        <taxon>Fungi</taxon>
        <taxon>Dikarya</taxon>
        <taxon>Basidiomycota</taxon>
        <taxon>Agaricomycotina</taxon>
        <taxon>Agaricomycetes</taxon>
        <taxon>Agaricomycetidae</taxon>
        <taxon>Agaricales</taxon>
        <taxon>Tricholomatineae</taxon>
        <taxon>Lyophyllaceae</taxon>
        <taxon>Lyophyllum</taxon>
    </lineage>
</organism>
<accession>A0A9P3URP6</accession>
<dbReference type="Proteomes" id="UP001063166">
    <property type="component" value="Unassembled WGS sequence"/>
</dbReference>
<comment type="caution">
    <text evidence="1">The sequence shown here is derived from an EMBL/GenBank/DDBJ whole genome shotgun (WGS) entry which is preliminary data.</text>
</comment>
<reference evidence="1" key="1">
    <citation type="submission" date="2022-07" db="EMBL/GenBank/DDBJ databases">
        <title>The genome of Lyophyllum shimeji provides insight into the initial evolution of ectomycorrhizal fungal genome.</title>
        <authorList>
            <person name="Kobayashi Y."/>
            <person name="Shibata T."/>
            <person name="Hirakawa H."/>
            <person name="Shigenobu S."/>
            <person name="Nishiyama T."/>
            <person name="Yamada A."/>
            <person name="Hasebe M."/>
            <person name="Kawaguchi M."/>
        </authorList>
    </citation>
    <scope>NUCLEOTIDE SEQUENCE</scope>
    <source>
        <strain evidence="1">AT787</strain>
    </source>
</reference>
<protein>
    <submittedName>
        <fullName evidence="1">Uncharacterized protein</fullName>
    </submittedName>
</protein>
<evidence type="ECO:0000313" key="2">
    <source>
        <dbReference type="Proteomes" id="UP001063166"/>
    </source>
</evidence>
<name>A0A9P3URP6_LYOSH</name>
<evidence type="ECO:0000313" key="1">
    <source>
        <dbReference type="EMBL" id="GLB42447.1"/>
    </source>
</evidence>
<keyword evidence="2" id="KW-1185">Reference proteome</keyword>
<dbReference type="EMBL" id="BRPK01000011">
    <property type="protein sequence ID" value="GLB42447.1"/>
    <property type="molecule type" value="Genomic_DNA"/>
</dbReference>
<gene>
    <name evidence="1" type="ORF">LshimejAT787_1104620</name>
</gene>
<sequence length="193" mass="21854">MLGPSQVSVLEKSPQEHVVDVAKSRASIPYPQRKFVQQLQTEVPPGHVRVRFFLKIDATRGFKAKPDLEAVLPLEANGELDLTRVKRLWGLETCAPIDPVRWKVVEPGRPERLSALAVHNLLEFYGAINVIEPAVCEATLKKREMRDNLRPKVEAIRPRVDGLLRHVEKCINDTSLADCCDKARQDVSRFSWS</sequence>